<reference evidence="4 5" key="1">
    <citation type="submission" date="2013-02" db="EMBL/GenBank/DDBJ databases">
        <title>Draft Genome Sequence of Streptomyces afghaniensis, Which Produces Compounds of the Julimycin B-Complex.</title>
        <authorList>
            <person name="Gruening B.A."/>
            <person name="Praeg A."/>
            <person name="Erxleben A."/>
            <person name="Guenther S."/>
            <person name="Fiedler H.-P."/>
            <person name="Goodfellow M."/>
            <person name="Mueller M."/>
        </authorList>
    </citation>
    <scope>NUCLEOTIDE SEQUENCE [LARGE SCALE GENOMIC DNA]</scope>
    <source>
        <strain evidence="4 5">772</strain>
    </source>
</reference>
<gene>
    <name evidence="4" type="ORF">STAFG_0023</name>
</gene>
<evidence type="ECO:0000259" key="3">
    <source>
        <dbReference type="Pfam" id="PF13243"/>
    </source>
</evidence>
<feature type="domain" description="Squalene cyclase C-terminal" evidence="3">
    <location>
        <begin position="2"/>
        <end position="50"/>
    </location>
</feature>
<dbReference type="Pfam" id="PF13243">
    <property type="entry name" value="SQHop_cyclase_C"/>
    <property type="match status" value="1"/>
</dbReference>
<organism evidence="4 5">
    <name type="scientific">Streptomyces afghaniensis 772</name>
    <dbReference type="NCBI Taxonomy" id="1283301"/>
    <lineage>
        <taxon>Bacteria</taxon>
        <taxon>Bacillati</taxon>
        <taxon>Actinomycetota</taxon>
        <taxon>Actinomycetes</taxon>
        <taxon>Kitasatosporales</taxon>
        <taxon>Streptomycetaceae</taxon>
        <taxon>Streptomyces</taxon>
    </lineage>
</organism>
<dbReference type="Gene3D" id="1.50.10.20">
    <property type="match status" value="1"/>
</dbReference>
<sequence>MDTCLAAIALADAGLPADHPQLVKAADWMLGEEIVRPGDWSVQRPGLPPGLGVRVPQRQLPRQSTTPPRWSSR</sequence>
<proteinExistence type="predicted"/>
<dbReference type="AlphaFoldDB" id="S4N026"/>
<evidence type="ECO:0000313" key="5">
    <source>
        <dbReference type="Proteomes" id="UP000015001"/>
    </source>
</evidence>
<dbReference type="PATRIC" id="fig|1283301.3.peg.22"/>
<comment type="caution">
    <text evidence="4">The sequence shown here is derived from an EMBL/GenBank/DDBJ whole genome shotgun (WGS) entry which is preliminary data.</text>
</comment>
<feature type="compositionally biased region" description="Polar residues" evidence="2">
    <location>
        <begin position="60"/>
        <end position="73"/>
    </location>
</feature>
<keyword evidence="1" id="KW-0479">Metal-binding</keyword>
<evidence type="ECO:0000256" key="1">
    <source>
        <dbReference type="ARBA" id="ARBA00022723"/>
    </source>
</evidence>
<dbReference type="EMBL" id="AOPY01000178">
    <property type="protein sequence ID" value="EPJ42921.1"/>
    <property type="molecule type" value="Genomic_DNA"/>
</dbReference>
<evidence type="ECO:0000256" key="2">
    <source>
        <dbReference type="SAM" id="MobiDB-lite"/>
    </source>
</evidence>
<dbReference type="HOGENOM" id="CLU_2703092_0_0_11"/>
<dbReference type="GO" id="GO:0046872">
    <property type="term" value="F:metal ion binding"/>
    <property type="evidence" value="ECO:0007669"/>
    <property type="project" value="UniProtKB-KW"/>
</dbReference>
<dbReference type="Proteomes" id="UP000015001">
    <property type="component" value="Unassembled WGS sequence"/>
</dbReference>
<dbReference type="InterPro" id="IPR008930">
    <property type="entry name" value="Terpenoid_cyclase/PrenylTrfase"/>
</dbReference>
<dbReference type="SUPFAM" id="SSF48239">
    <property type="entry name" value="Terpenoid cyclases/Protein prenyltransferases"/>
    <property type="match status" value="1"/>
</dbReference>
<feature type="region of interest" description="Disordered" evidence="2">
    <location>
        <begin position="39"/>
        <end position="73"/>
    </location>
</feature>
<dbReference type="InterPro" id="IPR032696">
    <property type="entry name" value="SQ_cyclase_C"/>
</dbReference>
<evidence type="ECO:0000313" key="4">
    <source>
        <dbReference type="EMBL" id="EPJ42921.1"/>
    </source>
</evidence>
<accession>S4N026</accession>
<name>S4N026_9ACTN</name>
<feature type="compositionally biased region" description="Low complexity" evidence="2">
    <location>
        <begin position="42"/>
        <end position="57"/>
    </location>
</feature>
<protein>
    <recommendedName>
        <fullName evidence="3">Squalene cyclase C-terminal domain-containing protein</fullName>
    </recommendedName>
</protein>
<keyword evidence="5" id="KW-1185">Reference proteome</keyword>